<feature type="signal peptide" evidence="1">
    <location>
        <begin position="1"/>
        <end position="19"/>
    </location>
</feature>
<evidence type="ECO:0000313" key="2">
    <source>
        <dbReference type="EMBL" id="GBM15387.1"/>
    </source>
</evidence>
<sequence>MKQLKILLLITALHNLAQNCKFPPSFGDEAIPDRIVCGIRDKRVSEKLQLRADLALEKAINIARQAEIIKKQSFVTNDENKMPNSVDKITAKQIPKFIPERGKQNVYSKREI</sequence>
<proteinExistence type="predicted"/>
<dbReference type="OrthoDB" id="6414002at2759"/>
<dbReference type="AlphaFoldDB" id="A0A4Y2DGY2"/>
<name>A0A4Y2DGY2_ARAVE</name>
<keyword evidence="3" id="KW-1185">Reference proteome</keyword>
<keyword evidence="1" id="KW-0732">Signal</keyword>
<gene>
    <name evidence="2" type="ORF">AVEN_199645_1</name>
</gene>
<dbReference type="EMBL" id="BGPR01000359">
    <property type="protein sequence ID" value="GBM15387.1"/>
    <property type="molecule type" value="Genomic_DNA"/>
</dbReference>
<evidence type="ECO:0000256" key="1">
    <source>
        <dbReference type="SAM" id="SignalP"/>
    </source>
</evidence>
<dbReference type="Proteomes" id="UP000499080">
    <property type="component" value="Unassembled WGS sequence"/>
</dbReference>
<evidence type="ECO:0000313" key="3">
    <source>
        <dbReference type="Proteomes" id="UP000499080"/>
    </source>
</evidence>
<comment type="caution">
    <text evidence="2">The sequence shown here is derived from an EMBL/GenBank/DDBJ whole genome shotgun (WGS) entry which is preliminary data.</text>
</comment>
<feature type="chain" id="PRO_5021392716" evidence="1">
    <location>
        <begin position="20"/>
        <end position="112"/>
    </location>
</feature>
<protein>
    <submittedName>
        <fullName evidence="2">Uncharacterized protein</fullName>
    </submittedName>
</protein>
<organism evidence="2 3">
    <name type="scientific">Araneus ventricosus</name>
    <name type="common">Orbweaver spider</name>
    <name type="synonym">Epeira ventricosa</name>
    <dbReference type="NCBI Taxonomy" id="182803"/>
    <lineage>
        <taxon>Eukaryota</taxon>
        <taxon>Metazoa</taxon>
        <taxon>Ecdysozoa</taxon>
        <taxon>Arthropoda</taxon>
        <taxon>Chelicerata</taxon>
        <taxon>Arachnida</taxon>
        <taxon>Araneae</taxon>
        <taxon>Araneomorphae</taxon>
        <taxon>Entelegynae</taxon>
        <taxon>Araneoidea</taxon>
        <taxon>Araneidae</taxon>
        <taxon>Araneus</taxon>
    </lineage>
</organism>
<accession>A0A4Y2DGY2</accession>
<reference evidence="2 3" key="1">
    <citation type="journal article" date="2019" name="Sci. Rep.">
        <title>Orb-weaving spider Araneus ventricosus genome elucidates the spidroin gene catalogue.</title>
        <authorList>
            <person name="Kono N."/>
            <person name="Nakamura H."/>
            <person name="Ohtoshi R."/>
            <person name="Moran D.A.P."/>
            <person name="Shinohara A."/>
            <person name="Yoshida Y."/>
            <person name="Fujiwara M."/>
            <person name="Mori M."/>
            <person name="Tomita M."/>
            <person name="Arakawa K."/>
        </authorList>
    </citation>
    <scope>NUCLEOTIDE SEQUENCE [LARGE SCALE GENOMIC DNA]</scope>
</reference>